<dbReference type="Proteomes" id="UP000789524">
    <property type="component" value="Unassembled WGS sequence"/>
</dbReference>
<dbReference type="OrthoDB" id="10471470at2759"/>
<keyword evidence="2" id="KW-1185">Reference proteome</keyword>
<proteinExistence type="predicted"/>
<dbReference type="EMBL" id="CAKASE010000082">
    <property type="protein sequence ID" value="CAG9584496.1"/>
    <property type="molecule type" value="Genomic_DNA"/>
</dbReference>
<dbReference type="AlphaFoldDB" id="A0A8J2R727"/>
<protein>
    <submittedName>
        <fullName evidence="1">(African queen) hypothetical protein</fullName>
    </submittedName>
</protein>
<evidence type="ECO:0000313" key="1">
    <source>
        <dbReference type="EMBL" id="CAG9584496.1"/>
    </source>
</evidence>
<evidence type="ECO:0000313" key="2">
    <source>
        <dbReference type="Proteomes" id="UP000789524"/>
    </source>
</evidence>
<reference evidence="1" key="1">
    <citation type="submission" date="2021-09" db="EMBL/GenBank/DDBJ databases">
        <authorList>
            <person name="Martin H S."/>
        </authorList>
    </citation>
    <scope>NUCLEOTIDE SEQUENCE</scope>
</reference>
<accession>A0A8J2R727</accession>
<sequence>MESSELVTSHWPLRYRAPSGKDQITAKVLRKPQVSIFRFGHPTCHSVTVVRKGSRAHDGDVLNITWGVPRQSQTPGIF</sequence>
<name>A0A8J2R727_9NEOP</name>
<gene>
    <name evidence="1" type="ORF">DCHRY22_LOCUS15073</name>
</gene>
<organism evidence="1 2">
    <name type="scientific">Danaus chrysippus</name>
    <name type="common">African queen</name>
    <dbReference type="NCBI Taxonomy" id="151541"/>
    <lineage>
        <taxon>Eukaryota</taxon>
        <taxon>Metazoa</taxon>
        <taxon>Ecdysozoa</taxon>
        <taxon>Arthropoda</taxon>
        <taxon>Hexapoda</taxon>
        <taxon>Insecta</taxon>
        <taxon>Pterygota</taxon>
        <taxon>Neoptera</taxon>
        <taxon>Endopterygota</taxon>
        <taxon>Lepidoptera</taxon>
        <taxon>Glossata</taxon>
        <taxon>Ditrysia</taxon>
        <taxon>Papilionoidea</taxon>
        <taxon>Nymphalidae</taxon>
        <taxon>Danainae</taxon>
        <taxon>Danaini</taxon>
        <taxon>Danaina</taxon>
        <taxon>Danaus</taxon>
        <taxon>Anosia</taxon>
    </lineage>
</organism>
<comment type="caution">
    <text evidence="1">The sequence shown here is derived from an EMBL/GenBank/DDBJ whole genome shotgun (WGS) entry which is preliminary data.</text>
</comment>